<dbReference type="EMBL" id="CP144913">
    <property type="protein sequence ID" value="WXB76078.1"/>
    <property type="molecule type" value="Genomic_DNA"/>
</dbReference>
<protein>
    <recommendedName>
        <fullName evidence="4">DUF202 domain-containing protein</fullName>
    </recommendedName>
</protein>
<evidence type="ECO:0000313" key="3">
    <source>
        <dbReference type="Proteomes" id="UP001382727"/>
    </source>
</evidence>
<keyword evidence="3" id="KW-1185">Reference proteome</keyword>
<accession>A0ABZ2MGD3</accession>
<feature type="transmembrane region" description="Helical" evidence="1">
    <location>
        <begin position="15"/>
        <end position="36"/>
    </location>
</feature>
<keyword evidence="1" id="KW-0812">Transmembrane</keyword>
<evidence type="ECO:0000256" key="1">
    <source>
        <dbReference type="SAM" id="Phobius"/>
    </source>
</evidence>
<keyword evidence="1" id="KW-1133">Transmembrane helix</keyword>
<name>A0ABZ2MGD3_9MICO</name>
<keyword evidence="1" id="KW-0472">Membrane</keyword>
<gene>
    <name evidence="2" type="ORF">V1351_14215</name>
</gene>
<sequence>MASPRERSFTLVTDFTRQLITLCAAIVALEVSFVASSSVPLDEATRRIFGLSWCVFLGSIVFGLLVFQKFIGEDARQQDEEARPPNPYSGWIRRFAFAQIVLFLLAVALGIVAGWRVL</sequence>
<feature type="transmembrane region" description="Helical" evidence="1">
    <location>
        <begin position="48"/>
        <end position="71"/>
    </location>
</feature>
<dbReference type="RefSeq" id="WP_338748845.1">
    <property type="nucleotide sequence ID" value="NZ_CP144913.1"/>
</dbReference>
<evidence type="ECO:0008006" key="4">
    <source>
        <dbReference type="Google" id="ProtNLM"/>
    </source>
</evidence>
<proteinExistence type="predicted"/>
<dbReference type="Proteomes" id="UP001382727">
    <property type="component" value="Chromosome"/>
</dbReference>
<organism evidence="2 3">
    <name type="scientific">Janibacter alittae</name>
    <dbReference type="NCBI Taxonomy" id="3115209"/>
    <lineage>
        <taxon>Bacteria</taxon>
        <taxon>Bacillati</taxon>
        <taxon>Actinomycetota</taxon>
        <taxon>Actinomycetes</taxon>
        <taxon>Micrococcales</taxon>
        <taxon>Intrasporangiaceae</taxon>
        <taxon>Janibacter</taxon>
    </lineage>
</organism>
<evidence type="ECO:0000313" key="2">
    <source>
        <dbReference type="EMBL" id="WXB76078.1"/>
    </source>
</evidence>
<feature type="transmembrane region" description="Helical" evidence="1">
    <location>
        <begin position="91"/>
        <end position="115"/>
    </location>
</feature>
<reference evidence="2 3" key="1">
    <citation type="submission" date="2024-02" db="EMBL/GenBank/DDBJ databases">
        <title>Janibacter sp. nov., isolated from gut of marine sandworm.</title>
        <authorList>
            <person name="Kim B."/>
            <person name="Jun M.O."/>
            <person name="Shin N.-R."/>
        </authorList>
    </citation>
    <scope>NUCLEOTIDE SEQUENCE [LARGE SCALE GENOMIC DNA]</scope>
    <source>
        <strain evidence="2 3">A1S7</strain>
    </source>
</reference>